<protein>
    <submittedName>
        <fullName evidence="1">Uncharacterized protein</fullName>
    </submittedName>
</protein>
<sequence>MEALRLVLYSLHMLAMLAIVVGPFVAGRGHLVQVWGARIQLLLGLGLTGLAEAGDTEVNNAKIGTKLVVMIAVPACAEIGNAKSKRGENGKTLAPVAAGLAVVNAVIAFASVISRGVTHPHPPRVVLQLAGEGAPVARVLVRR</sequence>
<evidence type="ECO:0000313" key="2">
    <source>
        <dbReference type="Proteomes" id="UP001059663"/>
    </source>
</evidence>
<gene>
    <name evidence="1" type="ORF">LP422_15885</name>
</gene>
<reference evidence="1" key="1">
    <citation type="submission" date="2021-11" db="EMBL/GenBank/DDBJ databases">
        <title>Study of the species diversity of bacterial strains isolated from a unique natural object - Shulgan-Tash cave (Bashkiria).</title>
        <authorList>
            <person name="Sazanova A.L."/>
            <person name="Chirak E.R."/>
            <person name="Safronova V.I."/>
        </authorList>
    </citation>
    <scope>NUCLEOTIDE SEQUENCE</scope>
    <source>
        <strain evidence="1">P1</strain>
    </source>
</reference>
<name>A0AC61U246_9MICO</name>
<dbReference type="EMBL" id="CP087977">
    <property type="protein sequence ID" value="UUZ44083.1"/>
    <property type="molecule type" value="Genomic_DNA"/>
</dbReference>
<proteinExistence type="predicted"/>
<accession>A0AC61U246</accession>
<dbReference type="Proteomes" id="UP001059663">
    <property type="component" value="Chromosome"/>
</dbReference>
<evidence type="ECO:0000313" key="1">
    <source>
        <dbReference type="EMBL" id="UUZ44083.1"/>
    </source>
</evidence>
<organism evidence="1 2">
    <name type="scientific">Janibacter limosus</name>
    <dbReference type="NCBI Taxonomy" id="53458"/>
    <lineage>
        <taxon>Bacteria</taxon>
        <taxon>Bacillati</taxon>
        <taxon>Actinomycetota</taxon>
        <taxon>Actinomycetes</taxon>
        <taxon>Micrococcales</taxon>
        <taxon>Intrasporangiaceae</taxon>
        <taxon>Janibacter</taxon>
    </lineage>
</organism>